<feature type="coiled-coil region" evidence="1">
    <location>
        <begin position="414"/>
        <end position="485"/>
    </location>
</feature>
<dbReference type="EMBL" id="JAPFFF010000005">
    <property type="protein sequence ID" value="KAK8889309.1"/>
    <property type="molecule type" value="Genomic_DNA"/>
</dbReference>
<accession>A0ABR2KE13</accession>
<reference evidence="3 4" key="1">
    <citation type="submission" date="2024-04" db="EMBL/GenBank/DDBJ databases">
        <title>Tritrichomonas musculus Genome.</title>
        <authorList>
            <person name="Alves-Ferreira E."/>
            <person name="Grigg M."/>
            <person name="Lorenzi H."/>
            <person name="Galac M."/>
        </authorList>
    </citation>
    <scope>NUCLEOTIDE SEQUENCE [LARGE SCALE GENOMIC DNA]</scope>
    <source>
        <strain evidence="3 4">EAF2021</strain>
    </source>
</reference>
<organism evidence="3 4">
    <name type="scientific">Tritrichomonas musculus</name>
    <dbReference type="NCBI Taxonomy" id="1915356"/>
    <lineage>
        <taxon>Eukaryota</taxon>
        <taxon>Metamonada</taxon>
        <taxon>Parabasalia</taxon>
        <taxon>Tritrichomonadida</taxon>
        <taxon>Tritrichomonadidae</taxon>
        <taxon>Tritrichomonas</taxon>
    </lineage>
</organism>
<comment type="caution">
    <text evidence="3">The sequence shown here is derived from an EMBL/GenBank/DDBJ whole genome shotgun (WGS) entry which is preliminary data.</text>
</comment>
<gene>
    <name evidence="3" type="ORF">M9Y10_034055</name>
</gene>
<feature type="compositionally biased region" description="Low complexity" evidence="2">
    <location>
        <begin position="360"/>
        <end position="374"/>
    </location>
</feature>
<feature type="region of interest" description="Disordered" evidence="2">
    <location>
        <begin position="240"/>
        <end position="379"/>
    </location>
</feature>
<evidence type="ECO:0000256" key="1">
    <source>
        <dbReference type="SAM" id="Coils"/>
    </source>
</evidence>
<protein>
    <submittedName>
        <fullName evidence="3">FK506-binding protein 15</fullName>
    </submittedName>
</protein>
<dbReference type="Proteomes" id="UP001470230">
    <property type="component" value="Unassembled WGS sequence"/>
</dbReference>
<evidence type="ECO:0000313" key="3">
    <source>
        <dbReference type="EMBL" id="KAK8889309.1"/>
    </source>
</evidence>
<keyword evidence="4" id="KW-1185">Reference proteome</keyword>
<keyword evidence="1" id="KW-0175">Coiled coil</keyword>
<sequence length="552" mass="61716">MKGLDNNDIFKHGASAKKQVQQKPYINTYINVSKYNSQTRQMDNQGRFILAVTRTTQSTNITVYKSGAHNLFSFSLSRNINWTLQNQVYVYITDPKGVQWLFQFQNANEAAQATAAIGILMSVKKSTECATFDTNVVKASRGLQIGDSATLIFHCFSISQFPFVACPPTSAELNYSTQIARDKLPVGFVTGVLGMTVGSTRAIYIPSSLTSLENGQRDNRFPASNLMVVVTLKSVGSEEPAPQQLSVQSSEAQINPQQSDTIDSTPTSARKPVATAPSDESVPTTVVKEEQEDTQPTNDENSEKIDDAEVEDQVDREEYERMQKIKKIQKMGGVSSFNMQPNPMSSGLGTTEKRRRSFASEPSTDTYTPPSTTPKRYDDDEYMMYSGGLNEIQKSIMSKLDLLTGGTNDVMRSVSCLSIQLQEKINKINQMKQEMEEYRTKAANSVSFKELETVKREADQVKKDNKILENRLTELETRYARLRQRATDNAEASKQREKSIIKKLMGDAFSEISNIFDGDSDYKGAEVSEQLYSILRKNAFSAMDEINKNGLF</sequence>
<dbReference type="Gene3D" id="3.10.50.40">
    <property type="match status" value="1"/>
</dbReference>
<feature type="compositionally biased region" description="Polar residues" evidence="2">
    <location>
        <begin position="243"/>
        <end position="268"/>
    </location>
</feature>
<feature type="compositionally biased region" description="Polar residues" evidence="2">
    <location>
        <begin position="335"/>
        <end position="349"/>
    </location>
</feature>
<dbReference type="SUPFAM" id="SSF54534">
    <property type="entry name" value="FKBP-like"/>
    <property type="match status" value="1"/>
</dbReference>
<evidence type="ECO:0000313" key="4">
    <source>
        <dbReference type="Proteomes" id="UP001470230"/>
    </source>
</evidence>
<dbReference type="InterPro" id="IPR046357">
    <property type="entry name" value="PPIase_dom_sf"/>
</dbReference>
<name>A0ABR2KE13_9EUKA</name>
<proteinExistence type="predicted"/>
<evidence type="ECO:0000256" key="2">
    <source>
        <dbReference type="SAM" id="MobiDB-lite"/>
    </source>
</evidence>